<evidence type="ECO:0000313" key="5">
    <source>
        <dbReference type="Proteomes" id="UP000289193"/>
    </source>
</evidence>
<protein>
    <submittedName>
        <fullName evidence="2">DUF4198 domain-containing protein</fullName>
    </submittedName>
</protein>
<proteinExistence type="predicted"/>
<keyword evidence="1" id="KW-0732">Signal</keyword>
<sequence length="242" mass="27567">MKKLISSLALIGATIANAHFLTFLPSTDNVNSKEQSTVKFEAMFIHPFEQTGMTMEKPEGIYLENKKEKLSLKEVSKFEHKAWETTYKIKRPGVYKFFVQPEPYFEPAEEKFISHVPKSIISAYAMEDGWDEAIGLKYEIIPMVKPFSLYAGNIFSGKVLHNGKAASNVEVEVELYNEFGLKAPSDTHITQVVKTDENGNFSFVMNHKGWWGFAALIEEGEKEYKGKMYPIENGALIWIKAY</sequence>
<feature type="signal peptide" evidence="1">
    <location>
        <begin position="1"/>
        <end position="18"/>
    </location>
</feature>
<dbReference type="InterPro" id="IPR019613">
    <property type="entry name" value="DUF4198"/>
</dbReference>
<reference evidence="2 4" key="2">
    <citation type="submission" date="2018-07" db="EMBL/GenBank/DDBJ databases">
        <title>Complete genome of the Arcobacter bivalviorum type strain LMG 26154.</title>
        <authorList>
            <person name="Miller W.G."/>
            <person name="Yee E."/>
            <person name="Bono J.L."/>
        </authorList>
    </citation>
    <scope>NUCLEOTIDE SEQUENCE [LARGE SCALE GENOMIC DNA]</scope>
    <source>
        <strain evidence="2 4">LMG 26154</strain>
    </source>
</reference>
<organism evidence="3 5">
    <name type="scientific">Halarcobacter bivalviorum</name>
    <dbReference type="NCBI Taxonomy" id="663364"/>
    <lineage>
        <taxon>Bacteria</taxon>
        <taxon>Pseudomonadati</taxon>
        <taxon>Campylobacterota</taxon>
        <taxon>Epsilonproteobacteria</taxon>
        <taxon>Campylobacterales</taxon>
        <taxon>Arcobacteraceae</taxon>
        <taxon>Halarcobacter</taxon>
    </lineage>
</organism>
<name>A0AAX2A591_9BACT</name>
<dbReference type="Proteomes" id="UP000253850">
    <property type="component" value="Chromosome"/>
</dbReference>
<dbReference type="EMBL" id="CP031217">
    <property type="protein sequence ID" value="AXH11419.1"/>
    <property type="molecule type" value="Genomic_DNA"/>
</dbReference>
<dbReference type="Pfam" id="PF10670">
    <property type="entry name" value="DUF4198"/>
    <property type="match status" value="1"/>
</dbReference>
<reference evidence="3 5" key="1">
    <citation type="submission" date="2017-10" db="EMBL/GenBank/DDBJ databases">
        <title>Genomics of the genus Arcobacter.</title>
        <authorList>
            <person name="Perez-Cataluna A."/>
            <person name="Figueras M.J."/>
        </authorList>
    </citation>
    <scope>NUCLEOTIDE SEQUENCE [LARGE SCALE GENOMIC DNA]</scope>
    <source>
        <strain evidence="3 5">CECT 7835</strain>
    </source>
</reference>
<dbReference type="AlphaFoldDB" id="A0AAX2A591"/>
<dbReference type="EMBL" id="PDKM01000006">
    <property type="protein sequence ID" value="RXK09394.1"/>
    <property type="molecule type" value="Genomic_DNA"/>
</dbReference>
<feature type="chain" id="PRO_5044718407" evidence="1">
    <location>
        <begin position="19"/>
        <end position="242"/>
    </location>
</feature>
<dbReference type="KEGG" id="hbv:ABIV_0398"/>
<keyword evidence="5" id="KW-1185">Reference proteome</keyword>
<gene>
    <name evidence="2" type="ORF">ABIV_0398</name>
    <name evidence="3" type="ORF">CRV05_10730</name>
</gene>
<evidence type="ECO:0000313" key="3">
    <source>
        <dbReference type="EMBL" id="RXK09394.1"/>
    </source>
</evidence>
<dbReference type="RefSeq" id="WP_114838297.1">
    <property type="nucleotide sequence ID" value="NZ_CP031217.1"/>
</dbReference>
<accession>A0AAX2A591</accession>
<evidence type="ECO:0000256" key="1">
    <source>
        <dbReference type="SAM" id="SignalP"/>
    </source>
</evidence>
<evidence type="ECO:0000313" key="2">
    <source>
        <dbReference type="EMBL" id="AXH11419.1"/>
    </source>
</evidence>
<evidence type="ECO:0000313" key="4">
    <source>
        <dbReference type="Proteomes" id="UP000253850"/>
    </source>
</evidence>
<dbReference type="Proteomes" id="UP000289193">
    <property type="component" value="Unassembled WGS sequence"/>
</dbReference>